<keyword evidence="2 3" id="KW-0040">ANK repeat</keyword>
<protein>
    <submittedName>
        <fullName evidence="5">Ankyrin repeat domain-containing protein</fullName>
    </submittedName>
</protein>
<feature type="chain" id="PRO_5023107948" evidence="4">
    <location>
        <begin position="19"/>
        <end position="172"/>
    </location>
</feature>
<dbReference type="Proteomes" id="UP000321080">
    <property type="component" value="Unassembled WGS sequence"/>
</dbReference>
<gene>
    <name evidence="5" type="ORF">FUA22_05500</name>
</gene>
<dbReference type="SUPFAM" id="SSF48403">
    <property type="entry name" value="Ankyrin repeat"/>
    <property type="match status" value="1"/>
</dbReference>
<dbReference type="PANTHER" id="PTHR24171">
    <property type="entry name" value="ANKYRIN REPEAT DOMAIN-CONTAINING PROTEIN 39-RELATED"/>
    <property type="match status" value="1"/>
</dbReference>
<dbReference type="EMBL" id="VRKQ01000008">
    <property type="protein sequence ID" value="TXG39332.1"/>
    <property type="molecule type" value="Genomic_DNA"/>
</dbReference>
<keyword evidence="4" id="KW-0732">Signal</keyword>
<accession>A0A5C7GLX2</accession>
<dbReference type="SMART" id="SM00248">
    <property type="entry name" value="ANK"/>
    <property type="match status" value="3"/>
</dbReference>
<proteinExistence type="predicted"/>
<organism evidence="5 6">
    <name type="scientific">Seonamhaeicola maritimus</name>
    <dbReference type="NCBI Taxonomy" id="2591822"/>
    <lineage>
        <taxon>Bacteria</taxon>
        <taxon>Pseudomonadati</taxon>
        <taxon>Bacteroidota</taxon>
        <taxon>Flavobacteriia</taxon>
        <taxon>Flavobacteriales</taxon>
        <taxon>Flavobacteriaceae</taxon>
    </lineage>
</organism>
<feature type="repeat" description="ANK" evidence="3">
    <location>
        <begin position="116"/>
        <end position="148"/>
    </location>
</feature>
<keyword evidence="6" id="KW-1185">Reference proteome</keyword>
<name>A0A5C7GLX2_9FLAO</name>
<dbReference type="PRINTS" id="PR01415">
    <property type="entry name" value="ANKYRIN"/>
</dbReference>
<feature type="repeat" description="ANK" evidence="3">
    <location>
        <begin position="51"/>
        <end position="83"/>
    </location>
</feature>
<dbReference type="OrthoDB" id="5657095at2"/>
<dbReference type="PROSITE" id="PS50088">
    <property type="entry name" value="ANK_REPEAT"/>
    <property type="match status" value="3"/>
</dbReference>
<dbReference type="Gene3D" id="1.25.40.20">
    <property type="entry name" value="Ankyrin repeat-containing domain"/>
    <property type="match status" value="2"/>
</dbReference>
<keyword evidence="1" id="KW-0677">Repeat</keyword>
<evidence type="ECO:0000256" key="3">
    <source>
        <dbReference type="PROSITE-ProRule" id="PRU00023"/>
    </source>
</evidence>
<dbReference type="RefSeq" id="WP_147766902.1">
    <property type="nucleotide sequence ID" value="NZ_VRKQ01000008.1"/>
</dbReference>
<feature type="repeat" description="ANK" evidence="3">
    <location>
        <begin position="83"/>
        <end position="115"/>
    </location>
</feature>
<dbReference type="AlphaFoldDB" id="A0A5C7GLX2"/>
<evidence type="ECO:0000313" key="6">
    <source>
        <dbReference type="Proteomes" id="UP000321080"/>
    </source>
</evidence>
<comment type="caution">
    <text evidence="5">The sequence shown here is derived from an EMBL/GenBank/DDBJ whole genome shotgun (WGS) entry which is preliminary data.</text>
</comment>
<dbReference type="InterPro" id="IPR036770">
    <property type="entry name" value="Ankyrin_rpt-contain_sf"/>
</dbReference>
<sequence>MRKTTLLLILLISTGLNSQNSIFDHCRNGNVSEIEKLHNQNPSIINLKNDYGYTPIMLAAYHGKENVVAFLLDKDVAINECSDYGTPLMAAVVKGHFNIAQLLLEKKANPNISDIKGTTALHYATMFQNLEIIKLLVTAGADVNLKNNVGKTPMDFGLASNNNDLINILKNY</sequence>
<evidence type="ECO:0000313" key="5">
    <source>
        <dbReference type="EMBL" id="TXG39332.1"/>
    </source>
</evidence>
<dbReference type="InterPro" id="IPR002110">
    <property type="entry name" value="Ankyrin_rpt"/>
</dbReference>
<evidence type="ECO:0000256" key="2">
    <source>
        <dbReference type="ARBA" id="ARBA00023043"/>
    </source>
</evidence>
<reference evidence="5 6" key="1">
    <citation type="submission" date="2019-08" db="EMBL/GenBank/DDBJ databases">
        <title>Seonamhaeicola sediminis sp. nov., isolated from marine sediment.</title>
        <authorList>
            <person name="Cao W.R."/>
        </authorList>
    </citation>
    <scope>NUCLEOTIDE SEQUENCE [LARGE SCALE GENOMIC DNA]</scope>
    <source>
        <strain evidence="5 6">1505</strain>
    </source>
</reference>
<dbReference type="Pfam" id="PF00023">
    <property type="entry name" value="Ank"/>
    <property type="match status" value="1"/>
</dbReference>
<dbReference type="PROSITE" id="PS50297">
    <property type="entry name" value="ANK_REP_REGION"/>
    <property type="match status" value="3"/>
</dbReference>
<dbReference type="Pfam" id="PF12796">
    <property type="entry name" value="Ank_2"/>
    <property type="match status" value="1"/>
</dbReference>
<feature type="signal peptide" evidence="4">
    <location>
        <begin position="1"/>
        <end position="18"/>
    </location>
</feature>
<evidence type="ECO:0000256" key="1">
    <source>
        <dbReference type="ARBA" id="ARBA00022737"/>
    </source>
</evidence>
<evidence type="ECO:0000256" key="4">
    <source>
        <dbReference type="SAM" id="SignalP"/>
    </source>
</evidence>